<comment type="subunit">
    <text evidence="7">Heterotrimeric transcription factor composed of three components, NF-YA, NF-YB and NF-YC. NF-YB and NF-YC must interact and dimerize for NF-YA association and DNA binding.</text>
</comment>
<comment type="similarity">
    <text evidence="8">Belongs to the NFYA/HAP2 subunit family.</text>
</comment>
<feature type="region of interest" description="Disordered" evidence="9">
    <location>
        <begin position="201"/>
        <end position="289"/>
    </location>
</feature>
<feature type="compositionally biased region" description="Low complexity" evidence="9">
    <location>
        <begin position="30"/>
        <end position="68"/>
    </location>
</feature>
<dbReference type="AlphaFoldDB" id="A0A1D6MWG6"/>
<evidence type="ECO:0000256" key="1">
    <source>
        <dbReference type="ARBA" id="ARBA00004123"/>
    </source>
</evidence>
<dbReference type="FunCoup" id="A0A1D6MWG6">
    <property type="interactions" value="23"/>
</dbReference>
<feature type="compositionally biased region" description="Polar residues" evidence="9">
    <location>
        <begin position="106"/>
        <end position="122"/>
    </location>
</feature>
<dbReference type="PROSITE" id="PS51152">
    <property type="entry name" value="NFYA_HAP2_2"/>
    <property type="match status" value="1"/>
</dbReference>
<dbReference type="PANTHER" id="PTHR12632">
    <property type="entry name" value="TRANSCRIPTION FACTOR NF-Y ALPHA-RELATED"/>
    <property type="match status" value="1"/>
</dbReference>
<evidence type="ECO:0000256" key="4">
    <source>
        <dbReference type="ARBA" id="ARBA00023159"/>
    </source>
</evidence>
<evidence type="ECO:0000256" key="2">
    <source>
        <dbReference type="ARBA" id="ARBA00023015"/>
    </source>
</evidence>
<dbReference type="PRINTS" id="PR00616">
    <property type="entry name" value="CCAATSUBUNTB"/>
</dbReference>
<evidence type="ECO:0000256" key="3">
    <source>
        <dbReference type="ARBA" id="ARBA00023125"/>
    </source>
</evidence>
<dbReference type="EMBL" id="CM007649">
    <property type="protein sequence ID" value="ONM33121.1"/>
    <property type="molecule type" value="Genomic_DNA"/>
</dbReference>
<gene>
    <name evidence="10" type="ORF">ZEAMMB73_Zm00001d041491</name>
</gene>
<dbReference type="Gene3D" id="6.10.250.2430">
    <property type="match status" value="1"/>
</dbReference>
<proteinExistence type="inferred from homology"/>
<dbReference type="ExpressionAtlas" id="A0A1D6MWG6">
    <property type="expression patterns" value="baseline and differential"/>
</dbReference>
<evidence type="ECO:0000256" key="7">
    <source>
        <dbReference type="ARBA" id="ARBA00025911"/>
    </source>
</evidence>
<feature type="region of interest" description="Disordered" evidence="9">
    <location>
        <begin position="1"/>
        <end position="125"/>
    </location>
</feature>
<keyword evidence="5 8" id="KW-0804">Transcription</keyword>
<dbReference type="STRING" id="4577.A0A1D6MWG6"/>
<feature type="compositionally biased region" description="Polar residues" evidence="9">
    <location>
        <begin position="277"/>
        <end position="289"/>
    </location>
</feature>
<keyword evidence="6 8" id="KW-0539">Nucleus</keyword>
<dbReference type="GO" id="GO:0003677">
    <property type="term" value="F:DNA binding"/>
    <property type="evidence" value="ECO:0007669"/>
    <property type="project" value="UniProtKB-KW"/>
</dbReference>
<reference evidence="10" key="1">
    <citation type="submission" date="2015-12" db="EMBL/GenBank/DDBJ databases">
        <title>Update maize B73 reference genome by single molecule sequencing technologies.</title>
        <authorList>
            <consortium name="Maize Genome Sequencing Project"/>
            <person name="Ware D."/>
        </authorList>
    </citation>
    <scope>NUCLEOTIDE SEQUENCE [LARGE SCALE GENOMIC DNA]</scope>
    <source>
        <tissue evidence="10">Seedling</tissue>
    </source>
</reference>
<dbReference type="IntAct" id="A0A1D6MWG6">
    <property type="interactions" value="1"/>
</dbReference>
<evidence type="ECO:0000256" key="8">
    <source>
        <dbReference type="RuleBase" id="RU367155"/>
    </source>
</evidence>
<evidence type="ECO:0000256" key="9">
    <source>
        <dbReference type="SAM" id="MobiDB-lite"/>
    </source>
</evidence>
<keyword evidence="2 8" id="KW-0805">Transcription regulation</keyword>
<name>A0A1D6MWG6_MAIZE</name>
<keyword evidence="3 8" id="KW-0238">DNA-binding</keyword>
<comment type="function">
    <text evidence="8">Component of the sequence-specific heterotrimeric transcription factor (NF-Y) which specifically recognizes a 5'-CCAAT-3' box motif found in the promoters of its target genes.</text>
</comment>
<dbReference type="InParanoid" id="A0A1D6MWG6"/>
<protein>
    <recommendedName>
        <fullName evidence="8">Nuclear transcription factor Y subunit</fullName>
    </recommendedName>
</protein>
<dbReference type="Pfam" id="PF02045">
    <property type="entry name" value="CBFB_NFYA"/>
    <property type="match status" value="1"/>
</dbReference>
<evidence type="ECO:0000256" key="6">
    <source>
        <dbReference type="ARBA" id="ARBA00023242"/>
    </source>
</evidence>
<dbReference type="InterPro" id="IPR001289">
    <property type="entry name" value="NFYA"/>
</dbReference>
<dbReference type="SMART" id="SM00521">
    <property type="entry name" value="CBF"/>
    <property type="match status" value="1"/>
</dbReference>
<dbReference type="GO" id="GO:0016602">
    <property type="term" value="C:CCAAT-binding factor complex"/>
    <property type="evidence" value="ECO:0007669"/>
    <property type="project" value="InterPro"/>
</dbReference>
<evidence type="ECO:0000313" key="10">
    <source>
        <dbReference type="EMBL" id="ONM33121.1"/>
    </source>
</evidence>
<sequence>MQVTSDRPHRPPPSLFPSTPALKFETQTIPSSPVATPSATPRRPTPAPSAAARVLPLRPRAALIPPSAVGSALGPSPLDPPLVGDHRAEDQSHQKKQTEPGDQQEAPVTSSDSQPTVGTPSTDYVAPYAPHDMSHAMGQYAYPNIDPYYGSLYAAAYGGHPLMHPTLVGMHPAGLPLPTDAIEEPVYVNAKQYNAILRRRQSRAKAESERKLVKGRKPYLHESRHQHALKRARGAGGRFLNSKSDDKEENSDSSQKEIQNGVAPQKGGQPSTPPSPNGASSAYQAPSRE</sequence>
<evidence type="ECO:0000256" key="5">
    <source>
        <dbReference type="ARBA" id="ARBA00023163"/>
    </source>
</evidence>
<keyword evidence="4" id="KW-0010">Activator</keyword>
<organism evidence="10">
    <name type="scientific">Zea mays</name>
    <name type="common">Maize</name>
    <dbReference type="NCBI Taxonomy" id="4577"/>
    <lineage>
        <taxon>Eukaryota</taxon>
        <taxon>Viridiplantae</taxon>
        <taxon>Streptophyta</taxon>
        <taxon>Embryophyta</taxon>
        <taxon>Tracheophyta</taxon>
        <taxon>Spermatophyta</taxon>
        <taxon>Magnoliopsida</taxon>
        <taxon>Liliopsida</taxon>
        <taxon>Poales</taxon>
        <taxon>Poaceae</taxon>
        <taxon>PACMAD clade</taxon>
        <taxon>Panicoideae</taxon>
        <taxon>Andropogonodae</taxon>
        <taxon>Andropogoneae</taxon>
        <taxon>Tripsacinae</taxon>
        <taxon>Zea</taxon>
    </lineage>
</organism>
<accession>A0A1D6MWG6</accession>
<dbReference type="GO" id="GO:0003700">
    <property type="term" value="F:DNA-binding transcription factor activity"/>
    <property type="evidence" value="ECO:0007669"/>
    <property type="project" value="UniProtKB-UniRule"/>
</dbReference>
<dbReference type="PROSITE" id="PS00686">
    <property type="entry name" value="NFYA_HAP2_1"/>
    <property type="match status" value="1"/>
</dbReference>
<feature type="compositionally biased region" description="Basic and acidic residues" evidence="9">
    <location>
        <begin position="84"/>
        <end position="99"/>
    </location>
</feature>
<comment type="subcellular location">
    <subcellularLocation>
        <location evidence="1 8">Nucleus</location>
    </subcellularLocation>
</comment>
<dbReference type="InterPro" id="IPR018362">
    <property type="entry name" value="CCAAT-binding_factor_CS"/>
</dbReference>
<dbReference type="SMR" id="A0A1D6MWG6"/>